<evidence type="ECO:0000313" key="2">
    <source>
        <dbReference type="EMBL" id="EFN63673.1"/>
    </source>
</evidence>
<name>E2ASB9_CAMFO</name>
<evidence type="ECO:0008006" key="4">
    <source>
        <dbReference type="Google" id="ProtNLM"/>
    </source>
</evidence>
<dbReference type="EMBL" id="GL442283">
    <property type="protein sequence ID" value="EFN63673.1"/>
    <property type="molecule type" value="Genomic_DNA"/>
</dbReference>
<sequence length="240" mass="27418">MSQIDKTRGMATGKSIQSGETGWMDEQIGRMEARLETLGTQIFKVFDLLEDPANIRKKGERYLKRESYFELANWRRDQSGTLPIRPLRARWSCCLCCLECGYLAVVCKEADRSGHCHRCSDPTHRARECKTDRPRCSQCLELGLPSLHTRGSQVCVPDRRTAQMWQRERKKTRKEEYAQPYLPLNESPPDPVVATGKRRRKGRKTNKRNTPGGDRHNLNNTDWLKCGAALSPGISAIRTA</sequence>
<protein>
    <recommendedName>
        <fullName evidence="4">CCHC-type domain-containing protein</fullName>
    </recommendedName>
</protein>
<evidence type="ECO:0000256" key="1">
    <source>
        <dbReference type="SAM" id="MobiDB-lite"/>
    </source>
</evidence>
<accession>E2ASB9</accession>
<feature type="region of interest" description="Disordered" evidence="1">
    <location>
        <begin position="166"/>
        <end position="221"/>
    </location>
</feature>
<evidence type="ECO:0000313" key="3">
    <source>
        <dbReference type="Proteomes" id="UP000000311"/>
    </source>
</evidence>
<proteinExistence type="predicted"/>
<organism evidence="3">
    <name type="scientific">Camponotus floridanus</name>
    <name type="common">Florida carpenter ant</name>
    <dbReference type="NCBI Taxonomy" id="104421"/>
    <lineage>
        <taxon>Eukaryota</taxon>
        <taxon>Metazoa</taxon>
        <taxon>Ecdysozoa</taxon>
        <taxon>Arthropoda</taxon>
        <taxon>Hexapoda</taxon>
        <taxon>Insecta</taxon>
        <taxon>Pterygota</taxon>
        <taxon>Neoptera</taxon>
        <taxon>Endopterygota</taxon>
        <taxon>Hymenoptera</taxon>
        <taxon>Apocrita</taxon>
        <taxon>Aculeata</taxon>
        <taxon>Formicoidea</taxon>
        <taxon>Formicidae</taxon>
        <taxon>Formicinae</taxon>
        <taxon>Camponotus</taxon>
    </lineage>
</organism>
<dbReference type="Proteomes" id="UP000000311">
    <property type="component" value="Unassembled WGS sequence"/>
</dbReference>
<feature type="compositionally biased region" description="Basic residues" evidence="1">
    <location>
        <begin position="196"/>
        <end position="207"/>
    </location>
</feature>
<reference evidence="2 3" key="1">
    <citation type="journal article" date="2010" name="Science">
        <title>Genomic comparison of the ants Camponotus floridanus and Harpegnathos saltator.</title>
        <authorList>
            <person name="Bonasio R."/>
            <person name="Zhang G."/>
            <person name="Ye C."/>
            <person name="Mutti N.S."/>
            <person name="Fang X."/>
            <person name="Qin N."/>
            <person name="Donahue G."/>
            <person name="Yang P."/>
            <person name="Li Q."/>
            <person name="Li C."/>
            <person name="Zhang P."/>
            <person name="Huang Z."/>
            <person name="Berger S.L."/>
            <person name="Reinberg D."/>
            <person name="Wang J."/>
            <person name="Liebig J."/>
        </authorList>
    </citation>
    <scope>NUCLEOTIDE SEQUENCE [LARGE SCALE GENOMIC DNA]</scope>
    <source>
        <strain evidence="3">C129</strain>
    </source>
</reference>
<keyword evidence="3" id="KW-1185">Reference proteome</keyword>
<dbReference type="AlphaFoldDB" id="E2ASB9"/>
<dbReference type="InParanoid" id="E2ASB9"/>
<gene>
    <name evidence="2" type="ORF">EAG_07196</name>
</gene>